<dbReference type="InterPro" id="IPR006379">
    <property type="entry name" value="HAD-SF_hydro_IIB"/>
</dbReference>
<dbReference type="InterPro" id="IPR023214">
    <property type="entry name" value="HAD_sf"/>
</dbReference>
<sequence length="87" mass="9204">MDVMNENVSKGNAIKALAEIYKITTQEIMAMGDNNNDIEMIQVAGIGVAMGNAGEAVKAVADDVAVHHEEDGVAWALEKYVLSKGGK</sequence>
<dbReference type="GO" id="GO:0016787">
    <property type="term" value="F:hydrolase activity"/>
    <property type="evidence" value="ECO:0007669"/>
    <property type="project" value="UniProtKB-KW"/>
</dbReference>
<organism evidence="1 2">
    <name type="scientific">Aduncisulcus paluster</name>
    <dbReference type="NCBI Taxonomy" id="2918883"/>
    <lineage>
        <taxon>Eukaryota</taxon>
        <taxon>Metamonada</taxon>
        <taxon>Carpediemonas-like organisms</taxon>
        <taxon>Aduncisulcus</taxon>
    </lineage>
</organism>
<dbReference type="NCBIfam" id="TIGR01484">
    <property type="entry name" value="HAD-SF-IIB"/>
    <property type="match status" value="1"/>
</dbReference>
<proteinExistence type="predicted"/>
<dbReference type="SUPFAM" id="SSF56784">
    <property type="entry name" value="HAD-like"/>
    <property type="match status" value="1"/>
</dbReference>
<protein>
    <submittedName>
        <fullName evidence="1">HAD-superfamily hydrolase, subfamily IIB like protein</fullName>
    </submittedName>
</protein>
<reference evidence="1" key="1">
    <citation type="submission" date="2022-03" db="EMBL/GenBank/DDBJ databases">
        <title>Draft genome sequence of Aduncisulcus paluster, a free-living microaerophilic Fornicata.</title>
        <authorList>
            <person name="Yuyama I."/>
            <person name="Kume K."/>
            <person name="Tamura T."/>
            <person name="Inagaki Y."/>
            <person name="Hashimoto T."/>
        </authorList>
    </citation>
    <scope>NUCLEOTIDE SEQUENCE</scope>
    <source>
        <strain evidence="1">NY0171</strain>
    </source>
</reference>
<keyword evidence="2" id="KW-1185">Reference proteome</keyword>
<name>A0ABQ5K4P7_9EUKA</name>
<dbReference type="PROSITE" id="PS01229">
    <property type="entry name" value="COF_2"/>
    <property type="match status" value="1"/>
</dbReference>
<dbReference type="Gene3D" id="3.40.50.1000">
    <property type="entry name" value="HAD superfamily/HAD-like"/>
    <property type="match status" value="1"/>
</dbReference>
<evidence type="ECO:0000313" key="2">
    <source>
        <dbReference type="Proteomes" id="UP001057375"/>
    </source>
</evidence>
<dbReference type="Proteomes" id="UP001057375">
    <property type="component" value="Unassembled WGS sequence"/>
</dbReference>
<dbReference type="Pfam" id="PF08282">
    <property type="entry name" value="Hydrolase_3"/>
    <property type="match status" value="1"/>
</dbReference>
<dbReference type="InterPro" id="IPR036412">
    <property type="entry name" value="HAD-like_sf"/>
</dbReference>
<evidence type="ECO:0000313" key="1">
    <source>
        <dbReference type="EMBL" id="GKT27566.1"/>
    </source>
</evidence>
<dbReference type="PANTHER" id="PTHR10000">
    <property type="entry name" value="PHOSPHOSERINE PHOSPHATASE"/>
    <property type="match status" value="1"/>
</dbReference>
<dbReference type="EMBL" id="BQXS01007412">
    <property type="protein sequence ID" value="GKT27566.1"/>
    <property type="molecule type" value="Genomic_DNA"/>
</dbReference>
<dbReference type="PANTHER" id="PTHR10000:SF8">
    <property type="entry name" value="HAD SUPERFAMILY HYDROLASE-LIKE, TYPE 3"/>
    <property type="match status" value="1"/>
</dbReference>
<comment type="caution">
    <text evidence="1">The sequence shown here is derived from an EMBL/GenBank/DDBJ whole genome shotgun (WGS) entry which is preliminary data.</text>
</comment>
<accession>A0ABQ5K4P7</accession>
<gene>
    <name evidence="1" type="ORF">ADUPG1_004769</name>
</gene>
<keyword evidence="1" id="KW-0378">Hydrolase</keyword>